<dbReference type="Pfam" id="PF05097">
    <property type="entry name" value="DUF688"/>
    <property type="match status" value="1"/>
</dbReference>
<dbReference type="GeneID" id="115974398"/>
<dbReference type="Proteomes" id="UP000594261">
    <property type="component" value="Chromosome 2"/>
</dbReference>
<dbReference type="PANTHER" id="PTHR33257:SF6">
    <property type="entry name" value="OXYSTEROL-BINDING 4B-LIKE PROTEIN"/>
    <property type="match status" value="1"/>
</dbReference>
<evidence type="ECO:0000313" key="2">
    <source>
        <dbReference type="EnsemblPlants" id="QL02p097844:mrna:CDS:1"/>
    </source>
</evidence>
<dbReference type="InParanoid" id="A0A7N2L305"/>
<accession>A0A7N2L305</accession>
<protein>
    <submittedName>
        <fullName evidence="2">Uncharacterized protein</fullName>
    </submittedName>
</protein>
<dbReference type="RefSeq" id="XP_030950606.1">
    <property type="nucleotide sequence ID" value="XM_031094746.1"/>
</dbReference>
<dbReference type="OMA" id="CFPMHVS"/>
<organism evidence="2 3">
    <name type="scientific">Quercus lobata</name>
    <name type="common">Valley oak</name>
    <dbReference type="NCBI Taxonomy" id="97700"/>
    <lineage>
        <taxon>Eukaryota</taxon>
        <taxon>Viridiplantae</taxon>
        <taxon>Streptophyta</taxon>
        <taxon>Embryophyta</taxon>
        <taxon>Tracheophyta</taxon>
        <taxon>Spermatophyta</taxon>
        <taxon>Magnoliopsida</taxon>
        <taxon>eudicotyledons</taxon>
        <taxon>Gunneridae</taxon>
        <taxon>Pentapetalae</taxon>
        <taxon>rosids</taxon>
        <taxon>fabids</taxon>
        <taxon>Fagales</taxon>
        <taxon>Fagaceae</taxon>
        <taxon>Quercus</taxon>
    </lineage>
</organism>
<dbReference type="OrthoDB" id="1684445at2759"/>
<reference evidence="2" key="2">
    <citation type="submission" date="2021-01" db="UniProtKB">
        <authorList>
            <consortium name="EnsemblPlants"/>
        </authorList>
    </citation>
    <scope>IDENTIFICATION</scope>
</reference>
<sequence length="196" mass="21763">MAAKMTKQQPKTAERTSILHQSNQYFVKRILSRDSSVGCSNRLYYHHNPGGVPFKWELKPGKAKNPQQHDNKITSTIDPPPAKRLLGVSMAKKASSSGSKPKACSWKKFKKNLKGKKNVQVKSQDSQPEGDVVVDFKHGSDELDGCEFSRSDKEFMALSSGSSSSSSGSSSNNKAIALHRPWKLKNLTKGFVRWKI</sequence>
<evidence type="ECO:0000313" key="3">
    <source>
        <dbReference type="Proteomes" id="UP000594261"/>
    </source>
</evidence>
<keyword evidence="3" id="KW-1185">Reference proteome</keyword>
<dbReference type="InterPro" id="IPR007789">
    <property type="entry name" value="DUF688"/>
</dbReference>
<dbReference type="KEGG" id="qlo:115974398"/>
<feature type="region of interest" description="Disordered" evidence="1">
    <location>
        <begin position="61"/>
        <end position="82"/>
    </location>
</feature>
<dbReference type="Gramene" id="QL02p097844:mrna">
    <property type="protein sequence ID" value="QL02p097844:mrna:CDS:1"/>
    <property type="gene ID" value="QL02p097844"/>
</dbReference>
<reference evidence="3" key="1">
    <citation type="journal article" date="2016" name="G3 (Bethesda)">
        <title>First Draft Assembly and Annotation of the Genome of a California Endemic Oak Quercus lobata Nee (Fagaceae).</title>
        <authorList>
            <person name="Sork V.L."/>
            <person name="Fitz-Gibbon S.T."/>
            <person name="Puiu D."/>
            <person name="Crepeau M."/>
            <person name="Gugger P.F."/>
            <person name="Sherman R."/>
            <person name="Stevens K."/>
            <person name="Langley C.H."/>
            <person name="Pellegrini M."/>
            <person name="Salzberg S.L."/>
        </authorList>
    </citation>
    <scope>NUCLEOTIDE SEQUENCE [LARGE SCALE GENOMIC DNA]</scope>
    <source>
        <strain evidence="3">cv. SW786</strain>
    </source>
</reference>
<dbReference type="PANTHER" id="PTHR33257">
    <property type="entry name" value="OS05G0165500 PROTEIN"/>
    <property type="match status" value="1"/>
</dbReference>
<proteinExistence type="predicted"/>
<dbReference type="EnsemblPlants" id="QL02p097844:mrna">
    <property type="protein sequence ID" value="QL02p097844:mrna:CDS:1"/>
    <property type="gene ID" value="QL02p097844"/>
</dbReference>
<dbReference type="AlphaFoldDB" id="A0A7N2L305"/>
<name>A0A7N2L305_QUELO</name>
<gene>
    <name evidence="2" type="primary">LOC115974398</name>
</gene>
<evidence type="ECO:0000256" key="1">
    <source>
        <dbReference type="SAM" id="MobiDB-lite"/>
    </source>
</evidence>